<comment type="caution">
    <text evidence="2">The sequence shown here is derived from an EMBL/GenBank/DDBJ whole genome shotgun (WGS) entry which is preliminary data.</text>
</comment>
<evidence type="ECO:0000256" key="1">
    <source>
        <dbReference type="SAM" id="MobiDB-lite"/>
    </source>
</evidence>
<sequence>MAMHLCVRLLETIQHQHANPNTDCTIRHIKCGPGPLLIIKQQKIHDVAQRQPQINHHRRSQRRHRGKKTMLPATGIRQKAECRTSVVIAHQVKKTCHRQMLAIHKRLLNHMLGVQIERDHDRAQH</sequence>
<feature type="compositionally biased region" description="Basic residues" evidence="1">
    <location>
        <begin position="55"/>
        <end position="68"/>
    </location>
</feature>
<dbReference type="EMBL" id="AWUE01005248">
    <property type="protein sequence ID" value="OMP13064.1"/>
    <property type="molecule type" value="Genomic_DNA"/>
</dbReference>
<gene>
    <name evidence="2" type="ORF">COLO4_02339</name>
</gene>
<protein>
    <submittedName>
        <fullName evidence="2">Uncharacterized protein</fullName>
    </submittedName>
</protein>
<feature type="region of interest" description="Disordered" evidence="1">
    <location>
        <begin position="48"/>
        <end position="70"/>
    </location>
</feature>
<proteinExistence type="predicted"/>
<dbReference type="AlphaFoldDB" id="A0A1R3L155"/>
<organism evidence="2 3">
    <name type="scientific">Corchorus olitorius</name>
    <dbReference type="NCBI Taxonomy" id="93759"/>
    <lineage>
        <taxon>Eukaryota</taxon>
        <taxon>Viridiplantae</taxon>
        <taxon>Streptophyta</taxon>
        <taxon>Embryophyta</taxon>
        <taxon>Tracheophyta</taxon>
        <taxon>Spermatophyta</taxon>
        <taxon>Magnoliopsida</taxon>
        <taxon>eudicotyledons</taxon>
        <taxon>Gunneridae</taxon>
        <taxon>Pentapetalae</taxon>
        <taxon>rosids</taxon>
        <taxon>malvids</taxon>
        <taxon>Malvales</taxon>
        <taxon>Malvaceae</taxon>
        <taxon>Grewioideae</taxon>
        <taxon>Apeibeae</taxon>
        <taxon>Corchorus</taxon>
    </lineage>
</organism>
<evidence type="ECO:0000313" key="3">
    <source>
        <dbReference type="Proteomes" id="UP000187203"/>
    </source>
</evidence>
<dbReference type="Proteomes" id="UP000187203">
    <property type="component" value="Unassembled WGS sequence"/>
</dbReference>
<evidence type="ECO:0000313" key="2">
    <source>
        <dbReference type="EMBL" id="OMP13064.1"/>
    </source>
</evidence>
<accession>A0A1R3L155</accession>
<keyword evidence="3" id="KW-1185">Reference proteome</keyword>
<reference evidence="3" key="1">
    <citation type="submission" date="2013-09" db="EMBL/GenBank/DDBJ databases">
        <title>Corchorus olitorius genome sequencing.</title>
        <authorList>
            <person name="Alam M."/>
            <person name="Haque M.S."/>
            <person name="Islam M.S."/>
            <person name="Emdad E.M."/>
            <person name="Islam M.M."/>
            <person name="Ahmed B."/>
            <person name="Halim A."/>
            <person name="Hossen Q.M.M."/>
            <person name="Hossain M.Z."/>
            <person name="Ahmed R."/>
            <person name="Khan M.M."/>
            <person name="Islam R."/>
            <person name="Rashid M.M."/>
            <person name="Khan S.A."/>
            <person name="Rahman M.S."/>
            <person name="Alam M."/>
            <person name="Yahiya A.S."/>
            <person name="Khan M.S."/>
            <person name="Azam M.S."/>
            <person name="Haque T."/>
            <person name="Lashkar M.Z.H."/>
            <person name="Akhand A.I."/>
            <person name="Morshed G."/>
            <person name="Roy S."/>
            <person name="Uddin K.S."/>
            <person name="Rabeya T."/>
            <person name="Hossain A.S."/>
            <person name="Chowdhury A."/>
            <person name="Snigdha A.R."/>
            <person name="Mortoza M.S."/>
            <person name="Matin S.A."/>
            <person name="Hoque S.M.E."/>
            <person name="Islam M.K."/>
            <person name="Roy D.K."/>
            <person name="Haider R."/>
            <person name="Moosa M.M."/>
            <person name="Elias S.M."/>
            <person name="Hasan A.M."/>
            <person name="Jahan S."/>
            <person name="Shafiuddin M."/>
            <person name="Mahmood N."/>
            <person name="Shommy N.S."/>
        </authorList>
    </citation>
    <scope>NUCLEOTIDE SEQUENCE [LARGE SCALE GENOMIC DNA]</scope>
    <source>
        <strain evidence="3">cv. O-4</strain>
    </source>
</reference>
<name>A0A1R3L155_9ROSI</name>